<dbReference type="STRING" id="1121448.DGI_0663"/>
<dbReference type="PROSITE" id="PS00374">
    <property type="entry name" value="MGMT"/>
    <property type="match status" value="1"/>
</dbReference>
<feature type="domain" description="Methylated-DNA-[protein]-cysteine S-methyltransferase DNA binding" evidence="11">
    <location>
        <begin position="88"/>
        <end position="169"/>
    </location>
</feature>
<evidence type="ECO:0000256" key="9">
    <source>
        <dbReference type="ARBA" id="ARBA00023204"/>
    </source>
</evidence>
<dbReference type="SUPFAM" id="SSF46767">
    <property type="entry name" value="Methylated DNA-protein cysteine methyltransferase, C-terminal domain"/>
    <property type="match status" value="1"/>
</dbReference>
<dbReference type="CDD" id="cd06445">
    <property type="entry name" value="ATase"/>
    <property type="match status" value="1"/>
</dbReference>
<keyword evidence="9" id="KW-0234">DNA repair</keyword>
<dbReference type="GO" id="GO:0032259">
    <property type="term" value="P:methylation"/>
    <property type="evidence" value="ECO:0007669"/>
    <property type="project" value="UniProtKB-KW"/>
</dbReference>
<sequence>MFQDVLTVGPLALILRWEPQPQDTVLLAGIDLRWSHGPEVAAAAAQDFTTFPFREDFRARLERHLRGEDPDWTRLPASLALDMRPLPDFSRTVLETLWHGVGFGQTVTYGQLARMAGRPGTARAVGRVMASNRWPLVIPCHRVLGSTGALTGFSGGGVEMKQLLLEKEALRGS</sequence>
<comment type="similarity">
    <text evidence="3">Belongs to the MGMT family.</text>
</comment>
<accession>T2G7M6</accession>
<dbReference type="AlphaFoldDB" id="T2G7M6"/>
<dbReference type="OrthoDB" id="9802228at2"/>
<evidence type="ECO:0000256" key="10">
    <source>
        <dbReference type="ARBA" id="ARBA00049348"/>
    </source>
</evidence>
<comment type="catalytic activity">
    <reaction evidence="10">
        <text>a 6-O-methyl-2'-deoxyguanosine in DNA + L-cysteinyl-[protein] = S-methyl-L-cysteinyl-[protein] + a 2'-deoxyguanosine in DNA</text>
        <dbReference type="Rhea" id="RHEA:24000"/>
        <dbReference type="Rhea" id="RHEA-COMP:10131"/>
        <dbReference type="Rhea" id="RHEA-COMP:10132"/>
        <dbReference type="Rhea" id="RHEA-COMP:11367"/>
        <dbReference type="Rhea" id="RHEA-COMP:11368"/>
        <dbReference type="ChEBI" id="CHEBI:29950"/>
        <dbReference type="ChEBI" id="CHEBI:82612"/>
        <dbReference type="ChEBI" id="CHEBI:85445"/>
        <dbReference type="ChEBI" id="CHEBI:85448"/>
        <dbReference type="EC" id="2.1.1.63"/>
    </reaction>
</comment>
<evidence type="ECO:0000256" key="7">
    <source>
        <dbReference type="ARBA" id="ARBA00022679"/>
    </source>
</evidence>
<dbReference type="PANTHER" id="PTHR46460:SF1">
    <property type="entry name" value="METHYLATED-DNA--PROTEIN-CYSTEINE METHYLTRANSFERASE"/>
    <property type="match status" value="1"/>
</dbReference>
<dbReference type="InterPro" id="IPR036217">
    <property type="entry name" value="MethylDNA_cys_MeTrfase_DNAb"/>
</dbReference>
<gene>
    <name evidence="12" type="ORF">DGI_0663</name>
</gene>
<dbReference type="FunFam" id="1.10.10.10:FF:000214">
    <property type="entry name" value="Methylated-DNA--protein-cysteine methyltransferase"/>
    <property type="match status" value="1"/>
</dbReference>
<dbReference type="HOGENOM" id="CLU_000445_52_2_7"/>
<reference evidence="12 13" key="1">
    <citation type="journal article" date="2013" name="J. Bacteriol.">
        <title>Roles of HynAB and Ech, the only two hydrogenases found in the model sulfate reducer Desulfovibrio gigas.</title>
        <authorList>
            <person name="Morais-Silva F.O."/>
            <person name="Santos C.I."/>
            <person name="Rodrigues R."/>
            <person name="Pereira I.A."/>
            <person name="Rodrigues-Pousada C."/>
        </authorList>
    </citation>
    <scope>NUCLEOTIDE SEQUENCE [LARGE SCALE GENOMIC DNA]</scope>
    <source>
        <strain evidence="13">ATCC 19364 / DSM 1382 / NCIMB 9332 / VKM B-1759</strain>
    </source>
</reference>
<name>T2G7M6_MEGG1</name>
<dbReference type="Proteomes" id="UP000016587">
    <property type="component" value="Chromosome"/>
</dbReference>
<keyword evidence="13" id="KW-1185">Reference proteome</keyword>
<evidence type="ECO:0000256" key="3">
    <source>
        <dbReference type="ARBA" id="ARBA00008711"/>
    </source>
</evidence>
<dbReference type="Pfam" id="PF01035">
    <property type="entry name" value="DNA_binding_1"/>
    <property type="match status" value="1"/>
</dbReference>
<dbReference type="PATRIC" id="fig|1121448.10.peg.668"/>
<organism evidence="12 13">
    <name type="scientific">Megalodesulfovibrio gigas (strain ATCC 19364 / DSM 1382 / NCIMB 9332 / VKM B-1759)</name>
    <name type="common">Desulfovibrio gigas</name>
    <dbReference type="NCBI Taxonomy" id="1121448"/>
    <lineage>
        <taxon>Bacteria</taxon>
        <taxon>Pseudomonadati</taxon>
        <taxon>Thermodesulfobacteriota</taxon>
        <taxon>Desulfovibrionia</taxon>
        <taxon>Desulfovibrionales</taxon>
        <taxon>Desulfovibrionaceae</taxon>
        <taxon>Megalodesulfovibrio</taxon>
    </lineage>
</organism>
<dbReference type="PANTHER" id="PTHR46460">
    <property type="entry name" value="METHYLATED-DNA--PROTEIN-CYSTEINE METHYLTRANSFERASE"/>
    <property type="match status" value="1"/>
</dbReference>
<dbReference type="InterPro" id="IPR036388">
    <property type="entry name" value="WH-like_DNA-bd_sf"/>
</dbReference>
<comment type="catalytic activity">
    <reaction evidence="1">
        <text>a 4-O-methyl-thymidine in DNA + L-cysteinyl-[protein] = a thymidine in DNA + S-methyl-L-cysteinyl-[protein]</text>
        <dbReference type="Rhea" id="RHEA:53428"/>
        <dbReference type="Rhea" id="RHEA-COMP:10131"/>
        <dbReference type="Rhea" id="RHEA-COMP:10132"/>
        <dbReference type="Rhea" id="RHEA-COMP:13555"/>
        <dbReference type="Rhea" id="RHEA-COMP:13556"/>
        <dbReference type="ChEBI" id="CHEBI:29950"/>
        <dbReference type="ChEBI" id="CHEBI:82612"/>
        <dbReference type="ChEBI" id="CHEBI:137386"/>
        <dbReference type="ChEBI" id="CHEBI:137387"/>
        <dbReference type="EC" id="2.1.1.63"/>
    </reaction>
</comment>
<evidence type="ECO:0000256" key="8">
    <source>
        <dbReference type="ARBA" id="ARBA00022763"/>
    </source>
</evidence>
<dbReference type="EC" id="2.1.1.63" evidence="4"/>
<dbReference type="eggNOG" id="COG0350">
    <property type="taxonomic scope" value="Bacteria"/>
</dbReference>
<evidence type="ECO:0000256" key="1">
    <source>
        <dbReference type="ARBA" id="ARBA00001286"/>
    </source>
</evidence>
<dbReference type="GO" id="GO:0003908">
    <property type="term" value="F:methylated-DNA-[protein]-cysteine S-methyltransferase activity"/>
    <property type="evidence" value="ECO:0007669"/>
    <property type="project" value="UniProtKB-EC"/>
</dbReference>
<dbReference type="KEGG" id="dgg:DGI_0663"/>
<evidence type="ECO:0000256" key="5">
    <source>
        <dbReference type="ARBA" id="ARBA00015377"/>
    </source>
</evidence>
<dbReference type="GO" id="GO:0006281">
    <property type="term" value="P:DNA repair"/>
    <property type="evidence" value="ECO:0007669"/>
    <property type="project" value="UniProtKB-KW"/>
</dbReference>
<dbReference type="InterPro" id="IPR001497">
    <property type="entry name" value="MethylDNA_cys_MeTrfase_AS"/>
</dbReference>
<dbReference type="InterPro" id="IPR014048">
    <property type="entry name" value="MethylDNA_cys_MeTrfase_DNA-bd"/>
</dbReference>
<keyword evidence="7 12" id="KW-0808">Transferase</keyword>
<evidence type="ECO:0000256" key="4">
    <source>
        <dbReference type="ARBA" id="ARBA00011918"/>
    </source>
</evidence>
<evidence type="ECO:0000256" key="2">
    <source>
        <dbReference type="ARBA" id="ARBA00003317"/>
    </source>
</evidence>
<comment type="function">
    <text evidence="2">Involved in the cellular defense against the biological effects of O6-methylguanine (O6-MeG) and O4-methylthymine (O4-MeT) in DNA. Repairs the methylated nucleobase in DNA by stoichiometrically transferring the methyl group to a cysteine residue in the enzyme. This is a suicide reaction: the enzyme is irreversibly inactivated.</text>
</comment>
<protein>
    <recommendedName>
        <fullName evidence="5">Methylated-DNA--protein-cysteine methyltransferase</fullName>
        <ecNumber evidence="4">2.1.1.63</ecNumber>
    </recommendedName>
</protein>
<dbReference type="RefSeq" id="WP_021759237.1">
    <property type="nucleotide sequence ID" value="NC_022444.1"/>
</dbReference>
<evidence type="ECO:0000313" key="13">
    <source>
        <dbReference type="Proteomes" id="UP000016587"/>
    </source>
</evidence>
<reference evidence="13" key="2">
    <citation type="submission" date="2013-07" db="EMBL/GenBank/DDBJ databases">
        <authorList>
            <person name="Morais-Silva F.O."/>
            <person name="Rezende A.M."/>
            <person name="Pimentel C."/>
            <person name="Resende D.M."/>
            <person name="Santos C.I."/>
            <person name="Clemente C."/>
            <person name="de Oliveira L.M."/>
            <person name="da Silva S.M."/>
            <person name="Costa D.A."/>
            <person name="Varela-Raposo A."/>
            <person name="Horacio E.C.A."/>
            <person name="Matos M."/>
            <person name="Flores O."/>
            <person name="Ruiz J.C."/>
            <person name="Rodrigues-Pousada C."/>
        </authorList>
    </citation>
    <scope>NUCLEOTIDE SEQUENCE [LARGE SCALE GENOMIC DNA]</scope>
    <source>
        <strain evidence="13">ATCC 19364 / DSM 1382 / NCIMB 9332 / VKM B-1759</strain>
    </source>
</reference>
<dbReference type="NCBIfam" id="TIGR00589">
    <property type="entry name" value="ogt"/>
    <property type="match status" value="1"/>
</dbReference>
<dbReference type="EMBL" id="CP006585">
    <property type="protein sequence ID" value="AGW12570.1"/>
    <property type="molecule type" value="Genomic_DNA"/>
</dbReference>
<evidence type="ECO:0000313" key="12">
    <source>
        <dbReference type="EMBL" id="AGW12570.1"/>
    </source>
</evidence>
<keyword evidence="6 12" id="KW-0489">Methyltransferase</keyword>
<evidence type="ECO:0000259" key="11">
    <source>
        <dbReference type="Pfam" id="PF01035"/>
    </source>
</evidence>
<evidence type="ECO:0000256" key="6">
    <source>
        <dbReference type="ARBA" id="ARBA00022603"/>
    </source>
</evidence>
<keyword evidence="8" id="KW-0227">DNA damage</keyword>
<dbReference type="Gene3D" id="1.10.10.10">
    <property type="entry name" value="Winged helix-like DNA-binding domain superfamily/Winged helix DNA-binding domain"/>
    <property type="match status" value="1"/>
</dbReference>
<proteinExistence type="inferred from homology"/>